<evidence type="ECO:0000313" key="2">
    <source>
        <dbReference type="EMBL" id="KAJ9616333.1"/>
    </source>
</evidence>
<dbReference type="AlphaFoldDB" id="A0AA38XMP4"/>
<accession>A0AA38XMP4</accession>
<dbReference type="Proteomes" id="UP001172673">
    <property type="component" value="Unassembled WGS sequence"/>
</dbReference>
<reference evidence="2" key="1">
    <citation type="submission" date="2022-10" db="EMBL/GenBank/DDBJ databases">
        <title>Culturing micro-colonial fungi from biological soil crusts in the Mojave desert and describing Neophaeococcomyces mojavensis, and introducing the new genera and species Taxawa tesnikishii.</title>
        <authorList>
            <person name="Kurbessoian T."/>
            <person name="Stajich J.E."/>
        </authorList>
    </citation>
    <scope>NUCLEOTIDE SEQUENCE</scope>
    <source>
        <strain evidence="2">TK_41</strain>
    </source>
</reference>
<dbReference type="PANTHER" id="PTHR11440">
    <property type="entry name" value="LECITHIN-CHOLESTEROL ACYLTRANSFERASE-RELATED"/>
    <property type="match status" value="1"/>
</dbReference>
<feature type="region of interest" description="Disordered" evidence="1">
    <location>
        <begin position="1"/>
        <end position="23"/>
    </location>
</feature>
<feature type="compositionally biased region" description="Polar residues" evidence="1">
    <location>
        <begin position="324"/>
        <end position="345"/>
    </location>
</feature>
<keyword evidence="3" id="KW-1185">Reference proteome</keyword>
<feature type="compositionally biased region" description="Basic and acidic residues" evidence="1">
    <location>
        <begin position="308"/>
        <end position="319"/>
    </location>
</feature>
<feature type="region of interest" description="Disordered" evidence="1">
    <location>
        <begin position="108"/>
        <end position="172"/>
    </location>
</feature>
<feature type="compositionally biased region" description="Polar residues" evidence="1">
    <location>
        <begin position="278"/>
        <end position="294"/>
    </location>
</feature>
<gene>
    <name evidence="2" type="ORF">H2200_000051</name>
</gene>
<sequence length="962" mass="105657">MESASAPGTADHTSGHGLDEDYSPLIDDYGGFVDLSTLSGDHGQGPRLQTEDLHGDDMIGISISRVQTQMRSPETPAVEKARALNFPLDYFQRMLSLAEEPDHDIDTERASDAQPDIPDDSLRPPALFQRNAARSTSPERMDRSTSSRDPVLSYPQERDRGRAVEPSDHSLASAQYEPWPSMHALEYQISPPSIRKPPTPPLDNQICQSPRHPENDFPRLDGAQGDTQRLHPHRSSLTKSLLGGGDGDHRRRSLSGPTTLFANLRKLLPDLPLTHSNRSSISLSGRNSGQQTPVSGPGTPTGRSFRWSTREAPRRRDTGDSAVSALSDQTTVHDLTTVSRSSQLDGNVESLLSPTSPSSVTSRARSNSESSLFIRRRVSGASAYDDVSAFAHVTDMANSRFKAITDSFQNSTIKLPRLPAIRPAAKRGISPHRKKHEATRAVDQSSDSTNGRVHNHQYTSVKNMRNGAPGIETDDSQQSAHPILSKALSKAEGDVVVLGGYRGSILRSAKAPHRQLWVPFKVGLNLRKVDLEVGLTREDEERMEDTIIPDGVLSHIGPIDICRRLLRHMRKCPNARDNKLRVHNWGYDWRLSPDLLSGKLIKFLESLESNHPETPHGRRGAIVIAHSLGGLITRHAVNQRPDLFAGVIFAGTPQHCVNILGPLRNGDDVLLSSRVLTAQVNFTIRTSFALLPEDGRCFIQKHTNKRYDLDFFDPATWDEYRLSPCINPALDHKLKDKDDRRKSIMDHLSDSITTSARRSSWFGGAPVLGQSSQQTDTRESLEDDMQRAGDKAVEAGHDLEGNAEGMVGPSMSQSHHRPTVATAVTIPNDLAREYLDRTLAEVLVFKQELKFIPSHQEKNIYPPHAFIFGKTVPTVYGARVASEEAIKYNDAFDDVAFAAGDGVVLASAAQLPDGYPCVKGGRVESDRGHVGLMGDLEGMGRCIGAVIDARLKGVGLGKSYAR</sequence>
<feature type="compositionally biased region" description="Basic and acidic residues" evidence="1">
    <location>
        <begin position="156"/>
        <end position="168"/>
    </location>
</feature>
<organism evidence="2 3">
    <name type="scientific">Cladophialophora chaetospira</name>
    <dbReference type="NCBI Taxonomy" id="386627"/>
    <lineage>
        <taxon>Eukaryota</taxon>
        <taxon>Fungi</taxon>
        <taxon>Dikarya</taxon>
        <taxon>Ascomycota</taxon>
        <taxon>Pezizomycotina</taxon>
        <taxon>Eurotiomycetes</taxon>
        <taxon>Chaetothyriomycetidae</taxon>
        <taxon>Chaetothyriales</taxon>
        <taxon>Herpotrichiellaceae</taxon>
        <taxon>Cladophialophora</taxon>
    </lineage>
</organism>
<dbReference type="Gene3D" id="3.40.50.1820">
    <property type="entry name" value="alpha/beta hydrolase"/>
    <property type="match status" value="1"/>
</dbReference>
<feature type="compositionally biased region" description="Basic and acidic residues" evidence="1">
    <location>
        <begin position="776"/>
        <end position="790"/>
    </location>
</feature>
<comment type="caution">
    <text evidence="2">The sequence shown here is derived from an EMBL/GenBank/DDBJ whole genome shotgun (WGS) entry which is preliminary data.</text>
</comment>
<protein>
    <recommendedName>
        <fullName evidence="4">Phosphatidylcholine-sterol O-acyltransferase-like protein</fullName>
    </recommendedName>
</protein>
<evidence type="ECO:0000256" key="1">
    <source>
        <dbReference type="SAM" id="MobiDB-lite"/>
    </source>
</evidence>
<feature type="region of interest" description="Disordered" evidence="1">
    <location>
        <begin position="190"/>
        <end position="255"/>
    </location>
</feature>
<name>A0AA38XMP4_9EURO</name>
<feature type="compositionally biased region" description="Polar residues" evidence="1">
    <location>
        <begin position="442"/>
        <end position="454"/>
    </location>
</feature>
<feature type="compositionally biased region" description="Low complexity" evidence="1">
    <location>
        <begin position="348"/>
        <end position="369"/>
    </location>
</feature>
<proteinExistence type="predicted"/>
<dbReference type="EMBL" id="JAPDRK010000001">
    <property type="protein sequence ID" value="KAJ9616333.1"/>
    <property type="molecule type" value="Genomic_DNA"/>
</dbReference>
<feature type="region of interest" description="Disordered" evidence="1">
    <location>
        <begin position="763"/>
        <end position="790"/>
    </location>
</feature>
<evidence type="ECO:0008006" key="4">
    <source>
        <dbReference type="Google" id="ProtNLM"/>
    </source>
</evidence>
<dbReference type="SUPFAM" id="SSF53474">
    <property type="entry name" value="alpha/beta-Hydrolases"/>
    <property type="match status" value="1"/>
</dbReference>
<feature type="region of interest" description="Disordered" evidence="1">
    <location>
        <begin position="427"/>
        <end position="454"/>
    </location>
</feature>
<feature type="region of interest" description="Disordered" evidence="1">
    <location>
        <begin position="278"/>
        <end position="369"/>
    </location>
</feature>
<feature type="compositionally biased region" description="Basic and acidic residues" evidence="1">
    <location>
        <begin position="137"/>
        <end position="146"/>
    </location>
</feature>
<evidence type="ECO:0000313" key="3">
    <source>
        <dbReference type="Proteomes" id="UP001172673"/>
    </source>
</evidence>
<dbReference type="InterPro" id="IPR029058">
    <property type="entry name" value="AB_hydrolase_fold"/>
</dbReference>